<reference evidence="5 6" key="1">
    <citation type="submission" date="2023-11" db="EMBL/GenBank/DDBJ databases">
        <authorList>
            <person name="Hedman E."/>
            <person name="Englund M."/>
            <person name="Stromberg M."/>
            <person name="Nyberg Akerstrom W."/>
            <person name="Nylinder S."/>
            <person name="Jareborg N."/>
            <person name="Kallberg Y."/>
            <person name="Kronander E."/>
        </authorList>
    </citation>
    <scope>NUCLEOTIDE SEQUENCE [LARGE SCALE GENOMIC DNA]</scope>
</reference>
<evidence type="ECO:0000313" key="6">
    <source>
        <dbReference type="Proteomes" id="UP001314205"/>
    </source>
</evidence>
<dbReference type="PANTHER" id="PTHR13024">
    <property type="entry name" value="MICROSOMAL TRIGLYCERIDE TRANSFER PROTEIN, LARGE SUBUNIT"/>
    <property type="match status" value="1"/>
</dbReference>
<organism evidence="5 6">
    <name type="scientific">Parnassius mnemosyne</name>
    <name type="common">clouded apollo</name>
    <dbReference type="NCBI Taxonomy" id="213953"/>
    <lineage>
        <taxon>Eukaryota</taxon>
        <taxon>Metazoa</taxon>
        <taxon>Ecdysozoa</taxon>
        <taxon>Arthropoda</taxon>
        <taxon>Hexapoda</taxon>
        <taxon>Insecta</taxon>
        <taxon>Pterygota</taxon>
        <taxon>Neoptera</taxon>
        <taxon>Endopterygota</taxon>
        <taxon>Lepidoptera</taxon>
        <taxon>Glossata</taxon>
        <taxon>Ditrysia</taxon>
        <taxon>Papilionoidea</taxon>
        <taxon>Papilionidae</taxon>
        <taxon>Parnassiinae</taxon>
        <taxon>Parnassini</taxon>
        <taxon>Parnassius</taxon>
        <taxon>Driopa</taxon>
    </lineage>
</organism>
<dbReference type="Proteomes" id="UP001314205">
    <property type="component" value="Unassembled WGS sequence"/>
</dbReference>
<dbReference type="GO" id="GO:0042157">
    <property type="term" value="P:lipoprotein metabolic process"/>
    <property type="evidence" value="ECO:0007669"/>
    <property type="project" value="TreeGrafter"/>
</dbReference>
<proteinExistence type="predicted"/>
<dbReference type="Pfam" id="PF01347">
    <property type="entry name" value="Vitellogenin_N"/>
    <property type="match status" value="1"/>
</dbReference>
<dbReference type="PANTHER" id="PTHR13024:SF0">
    <property type="entry name" value="MICROSOMAL TRIACYLGLYCEROL TRANSFER PROTEIN"/>
    <property type="match status" value="1"/>
</dbReference>
<evidence type="ECO:0000256" key="3">
    <source>
        <dbReference type="SAM" id="SignalP"/>
    </source>
</evidence>
<feature type="chain" id="PRO_5043796695" description="Vitellogenin domain-containing protein" evidence="3">
    <location>
        <begin position="19"/>
        <end position="899"/>
    </location>
</feature>
<dbReference type="PROSITE" id="PS51211">
    <property type="entry name" value="VITELLOGENIN"/>
    <property type="match status" value="1"/>
</dbReference>
<dbReference type="GO" id="GO:0005783">
    <property type="term" value="C:endoplasmic reticulum"/>
    <property type="evidence" value="ECO:0007669"/>
    <property type="project" value="TreeGrafter"/>
</dbReference>
<dbReference type="Gene3D" id="1.25.10.20">
    <property type="entry name" value="Vitellinogen, superhelical"/>
    <property type="match status" value="1"/>
</dbReference>
<name>A0AAV1KUX0_9NEOP</name>
<dbReference type="InterPro" id="IPR001747">
    <property type="entry name" value="Vitellogenin_N"/>
</dbReference>
<evidence type="ECO:0000313" key="5">
    <source>
        <dbReference type="EMBL" id="CAK1586575.1"/>
    </source>
</evidence>
<dbReference type="GO" id="GO:0005548">
    <property type="term" value="F:phospholipid transporter activity"/>
    <property type="evidence" value="ECO:0007669"/>
    <property type="project" value="InterPro"/>
</dbReference>
<keyword evidence="6" id="KW-1185">Reference proteome</keyword>
<evidence type="ECO:0000256" key="2">
    <source>
        <dbReference type="PROSITE-ProRule" id="PRU00557"/>
    </source>
</evidence>
<comment type="caution">
    <text evidence="5">The sequence shown here is derived from an EMBL/GenBank/DDBJ whole genome shotgun (WGS) entry which is preliminary data.</text>
</comment>
<dbReference type="GO" id="GO:0005794">
    <property type="term" value="C:Golgi apparatus"/>
    <property type="evidence" value="ECO:0007669"/>
    <property type="project" value="TreeGrafter"/>
</dbReference>
<dbReference type="GO" id="GO:0016323">
    <property type="term" value="C:basolateral plasma membrane"/>
    <property type="evidence" value="ECO:0007669"/>
    <property type="project" value="TreeGrafter"/>
</dbReference>
<dbReference type="Gene3D" id="2.30.230.10">
    <property type="entry name" value="Lipovitellin, beta-sheet shell regions, chain A"/>
    <property type="match status" value="1"/>
</dbReference>
<dbReference type="InterPro" id="IPR015816">
    <property type="entry name" value="Vitellinogen_b-sht_N"/>
</dbReference>
<gene>
    <name evidence="5" type="ORF">PARMNEM_LOCUS7513</name>
</gene>
<dbReference type="InterPro" id="IPR039988">
    <property type="entry name" value="MTTP"/>
</dbReference>
<evidence type="ECO:0000259" key="4">
    <source>
        <dbReference type="PROSITE" id="PS51211"/>
    </source>
</evidence>
<accession>A0AAV1KUX0</accession>
<comment type="caution">
    <text evidence="2">Lacks conserved residue(s) required for the propagation of feature annotation.</text>
</comment>
<dbReference type="SUPFAM" id="SSF56968">
    <property type="entry name" value="Lipovitellin-phosvitin complex, beta-sheet shell regions"/>
    <property type="match status" value="1"/>
</dbReference>
<dbReference type="SMART" id="SM00638">
    <property type="entry name" value="LPD_N"/>
    <property type="match status" value="1"/>
</dbReference>
<keyword evidence="1 3" id="KW-0732">Signal</keyword>
<feature type="signal peptide" evidence="3">
    <location>
        <begin position="1"/>
        <end position="18"/>
    </location>
</feature>
<feature type="domain" description="Vitellogenin" evidence="4">
    <location>
        <begin position="29"/>
        <end position="603"/>
    </location>
</feature>
<protein>
    <recommendedName>
        <fullName evidence="4">Vitellogenin domain-containing protein</fullName>
    </recommendedName>
</protein>
<dbReference type="EMBL" id="CAVLGL010000081">
    <property type="protein sequence ID" value="CAK1586575.1"/>
    <property type="molecule type" value="Genomic_DNA"/>
</dbReference>
<dbReference type="InterPro" id="IPR015819">
    <property type="entry name" value="Lipid_transp_b-sht_shell"/>
</dbReference>
<evidence type="ECO:0000256" key="1">
    <source>
        <dbReference type="ARBA" id="ARBA00022729"/>
    </source>
</evidence>
<sequence length="899" mass="96051">MNILLAFFLSLSLRFTVSTSIARGEYGEIKLFQSPATYSVESMVLLNDAGRKDKEVGYKVNANLDVQAVWGIDSEFLLKFDLRYPKLLGKGKSVTADYLPIKSFWDSYPNTEFFAYWKHGLIAEAYLDPEELPDVLNYKKSLISLFQLQIIDGEHNETDISGICDVVYDSISMQVIRKTKRQCRAVGAVDGNTEDEVVTSRRLTRYTLSEKLDGLEEVHAEEVHTAGFQNMEALVKARAWLRLRRSGAPAPASFPSLPSLAAALAELPAKLKPLPLPMVIADEPLDEEEKLEEVLEEAIRGGEDEEAGGGGTARAAAAGLRALRALRSAPAHRLAAALRAQHADALVALCRLLGAAGAAGAHEAAALELSLNAHEHEHEQEHEHEHDRDHEHVHAHARHYLNALALAHQPDEEVVEAVARAGVEGRARALREAALLAAAAAAASAADSKQPRLALALRDTLAQALARCKEESCRGVAVRALGNLRRADTAELLLAQAEARGAPAVALGALQALGALPAAALGPARQRRLAALAARRGPLAVRAAALDLLLVRAAPLPPPLALARLARELQAHAPHELRRLFWQRARQLAADHRPLHDVLHMLAPDLRGWDALAQPGTSSVLVRSLGRMGPGSARLESLQLARGGMLQRGSVRLLLDDVPVPAPLLAIELWTKGLESLAGGEATVDEGEEGDEEEGSEAEDMAAGLALTVAGARLPAITLFNGQAELLGHVWAGTGSTATPVLRALLPLGERAAAVPLLGAAPLRVRAGAALSLALDAQAQVSMWSRTALAELALRLGAAGDVRAAVRGAARGAGYELTARAQYSAEPRLHVRVHVDAHQPAALCVRLHTDDYHRWSNVTLSSSLGDGARGVRRARAVRVAQPGRTLALGARNDAACRAL</sequence>
<dbReference type="InterPro" id="IPR011030">
    <property type="entry name" value="Lipovitellin_superhlx_dom"/>
</dbReference>
<dbReference type="AlphaFoldDB" id="A0AAV1KUX0"/>